<dbReference type="CDD" id="cd15482">
    <property type="entry name" value="Sialidase_non-viral"/>
    <property type="match status" value="1"/>
</dbReference>
<dbReference type="InterPro" id="IPR015943">
    <property type="entry name" value="WD40/YVTN_repeat-like_dom_sf"/>
</dbReference>
<dbReference type="PANTHER" id="PTHR43739:SF5">
    <property type="entry name" value="EXO-ALPHA-SIALIDASE"/>
    <property type="match status" value="1"/>
</dbReference>
<gene>
    <name evidence="1" type="ORF">SMC2_08440</name>
    <name evidence="2" type="ORF">SMC3_05160</name>
</gene>
<evidence type="ECO:0000313" key="2">
    <source>
        <dbReference type="EMBL" id="RIE12958.1"/>
    </source>
</evidence>
<dbReference type="EMBL" id="QXIX01000059">
    <property type="protein sequence ID" value="RIE11696.1"/>
    <property type="molecule type" value="Genomic_DNA"/>
</dbReference>
<accession>A0A398DLI2</accession>
<dbReference type="EMBL" id="QXIW01000027">
    <property type="protein sequence ID" value="RIE12958.1"/>
    <property type="molecule type" value="Genomic_DNA"/>
</dbReference>
<keyword evidence="3" id="KW-1185">Reference proteome</keyword>
<dbReference type="GO" id="GO:0010411">
    <property type="term" value="P:xyloglucan metabolic process"/>
    <property type="evidence" value="ECO:0007669"/>
    <property type="project" value="TreeGrafter"/>
</dbReference>
<evidence type="ECO:0000313" key="4">
    <source>
        <dbReference type="Proteomes" id="UP000266042"/>
    </source>
</evidence>
<evidence type="ECO:0000313" key="1">
    <source>
        <dbReference type="EMBL" id="RIE11696.1"/>
    </source>
</evidence>
<dbReference type="SUPFAM" id="SSF110296">
    <property type="entry name" value="Oligoxyloglucan reducing end-specific cellobiohydrolase"/>
    <property type="match status" value="3"/>
</dbReference>
<comment type="caution">
    <text evidence="2">The sequence shown here is derived from an EMBL/GenBank/DDBJ whole genome shotgun (WGS) entry which is preliminary data.</text>
</comment>
<name>A0A398DLI2_9BACT</name>
<reference evidence="3 4" key="1">
    <citation type="submission" date="2018-09" db="EMBL/GenBank/DDBJ databases">
        <title>Discovery and Ecogenomic Context for Candidatus Cryosericales, a Global Caldiserica Order Active in Thawing Permafrost.</title>
        <authorList>
            <person name="Martinez M.A."/>
            <person name="Woodcroft B.J."/>
            <person name="Ignacio Espinoza J.C."/>
            <person name="Zayed A."/>
            <person name="Singleton C.M."/>
            <person name="Boyd J."/>
            <person name="Li Y.-F."/>
            <person name="Purvine S."/>
            <person name="Maughan H."/>
            <person name="Hodgkins S.B."/>
            <person name="Anderson D."/>
            <person name="Sederholm M."/>
            <person name="Temperton B."/>
            <person name="Saleska S.R."/>
            <person name="Tyson G.W."/>
            <person name="Rich V.I."/>
        </authorList>
    </citation>
    <scope>NUCLEOTIDE SEQUENCE [LARGE SCALE GENOMIC DNA]</scope>
    <source>
        <strain evidence="1 3">SMC2</strain>
        <strain evidence="2 4">SMC3</strain>
    </source>
</reference>
<dbReference type="Gene3D" id="2.130.10.10">
    <property type="entry name" value="YVTN repeat-like/Quinoprotein amine dehydrogenase"/>
    <property type="match status" value="5"/>
</dbReference>
<dbReference type="Pfam" id="PF02012">
    <property type="entry name" value="BNR"/>
    <property type="match status" value="1"/>
</dbReference>
<protein>
    <recommendedName>
        <fullName evidence="5">Photosynthesis system II assembly factor Ycf48/Hcf136-like domain-containing protein</fullName>
    </recommendedName>
</protein>
<dbReference type="PANTHER" id="PTHR43739">
    <property type="entry name" value="XYLOGLUCANASE (EUROFUNG)"/>
    <property type="match status" value="1"/>
</dbReference>
<evidence type="ECO:0008006" key="5">
    <source>
        <dbReference type="Google" id="ProtNLM"/>
    </source>
</evidence>
<dbReference type="Proteomes" id="UP000265724">
    <property type="component" value="Unassembled WGS sequence"/>
</dbReference>
<dbReference type="InterPro" id="IPR052025">
    <property type="entry name" value="Xyloglucanase_GH74"/>
</dbReference>
<dbReference type="Proteomes" id="UP000266042">
    <property type="component" value="Unassembled WGS sequence"/>
</dbReference>
<organism evidence="2 4">
    <name type="scientific">Candidatus Cryosericum hinesii</name>
    <dbReference type="NCBI Taxonomy" id="2290915"/>
    <lineage>
        <taxon>Bacteria</taxon>
        <taxon>Pseudomonadati</taxon>
        <taxon>Caldisericota/Cryosericota group</taxon>
        <taxon>Candidatus Cryosericota</taxon>
        <taxon>Candidatus Cryosericia</taxon>
        <taxon>Candidatus Cryosericales</taxon>
        <taxon>Candidatus Cryosericaceae</taxon>
        <taxon>Candidatus Cryosericum</taxon>
    </lineage>
</organism>
<sequence length="676" mass="69980">MLTATVSSMERRSSDRRGKVMKHVGRVVAAVLLVFVVAVVWYAHSGEAVVMRHVFTNAASIAEGTIWVRSDKGLFGGPVTAIASFSSNGAVVYAGTREDEIYVSSDGGSDWTPLGGASSGHYVAGIEVDPRANGRIVGKAVYGAGFFLSEDGGQTWKNASRGLGSRSLSCLASPAGSPDTLFAGTGDAGLFISRDGGRSWSRTGRKDLGDRIAAVDASRDGRTVYAGTQETGLFVSRDGGGMWNAIVLPFGSQPMVTGIDIDPADELRLTVTVTGGGIGLSKDGGRTWVTSRRGSLPSDCVAVEFLPGGAPGLVLGTQSGALYFSADGLDWQLAFQLPDGGHVFGLVRSGTGMLAATSHGVFSSGDGMAWSESSTGITNLTLAGLAASPVDADVLYAATDQGVFRSPDAGISWSRCSESNGVISVLVLQDGRTVLAGTSVGSVLRSVDGGDHWVAVTRGIPGVRVSILASCSTGPTTVYAGTDGGFAVSNDAGLTWESRNIDLVATAPVESSTPRTEIAALLPDTATPGTVILSLLGQGLYITRDDGIRWKRLQSSMDTPWVDSLAVDGQTGRFYAGTDTMGVYVSQDGGTTWSRSTRGLSTILSVSGAVNTIAVARDGVVYAGMQARGAATSRDEGATWQRLNSGLPDLDVRCIIVAGDGVFAMTEHCVLRLQTQ</sequence>
<dbReference type="InterPro" id="IPR002860">
    <property type="entry name" value="BNR_rpt"/>
</dbReference>
<evidence type="ECO:0000313" key="3">
    <source>
        <dbReference type="Proteomes" id="UP000265724"/>
    </source>
</evidence>
<proteinExistence type="predicted"/>
<dbReference type="AlphaFoldDB" id="A0A398DLI2"/>